<evidence type="ECO:0000313" key="5">
    <source>
        <dbReference type="EMBL" id="ULT87758.1"/>
    </source>
</evidence>
<evidence type="ECO:0000313" key="6">
    <source>
        <dbReference type="Proteomes" id="UP000827892"/>
    </source>
</evidence>
<keyword evidence="3" id="KW-0675">Receptor</keyword>
<name>A0AAE9A118_CAEBR</name>
<sequence length="203" mass="23860">MSTSNFQHGRDTVQIYTNSFSRKRKLPQTVELLSGKPHFVLFHSSTQKTKTYVDMSLLMSQAMDIFKFGAEKPLIAKNGLQKLKYGLNCLKKNEERHKIEEVTRKEITSFWEHHVLTTAKWLIYFDSFDVLEMDFKIDILKAVWHVWGRLDKMVATALYRNNNKNAKYIFGESGFELDEQIFDRAAELLPRRYAWFGSSPSHR</sequence>
<gene>
    <name evidence="5" type="ORF">L3Y34_007138</name>
</gene>
<feature type="domain" description="NR LBD" evidence="4">
    <location>
        <begin position="31"/>
        <end position="203"/>
    </location>
</feature>
<dbReference type="EMBL" id="CP090895">
    <property type="protein sequence ID" value="ULT87758.1"/>
    <property type="molecule type" value="Genomic_DNA"/>
</dbReference>
<evidence type="ECO:0000259" key="4">
    <source>
        <dbReference type="PROSITE" id="PS51843"/>
    </source>
</evidence>
<dbReference type="Proteomes" id="UP000827892">
    <property type="component" value="Chromosome V"/>
</dbReference>
<organism evidence="5 6">
    <name type="scientific">Caenorhabditis briggsae</name>
    <dbReference type="NCBI Taxonomy" id="6238"/>
    <lineage>
        <taxon>Eukaryota</taxon>
        <taxon>Metazoa</taxon>
        <taxon>Ecdysozoa</taxon>
        <taxon>Nematoda</taxon>
        <taxon>Chromadorea</taxon>
        <taxon>Rhabditida</taxon>
        <taxon>Rhabditina</taxon>
        <taxon>Rhabditomorpha</taxon>
        <taxon>Rhabditoidea</taxon>
        <taxon>Rhabditidae</taxon>
        <taxon>Peloderinae</taxon>
        <taxon>Caenorhabditis</taxon>
    </lineage>
</organism>
<protein>
    <recommendedName>
        <fullName evidence="4">NR LBD domain-containing protein</fullName>
    </recommendedName>
</protein>
<dbReference type="Pfam" id="PF00104">
    <property type="entry name" value="Hormone_recep"/>
    <property type="match status" value="1"/>
</dbReference>
<evidence type="ECO:0000256" key="1">
    <source>
        <dbReference type="ARBA" id="ARBA00023015"/>
    </source>
</evidence>
<keyword evidence="2" id="KW-0804">Transcription</keyword>
<reference evidence="5 6" key="1">
    <citation type="submission" date="2022-02" db="EMBL/GenBank/DDBJ databases">
        <title>Chromosome-level reference genomes for two strains of Caenorhabditis briggsae: an improved platform for comparative genomics.</title>
        <authorList>
            <person name="Stevens L."/>
            <person name="Andersen E.C."/>
        </authorList>
    </citation>
    <scope>NUCLEOTIDE SEQUENCE [LARGE SCALE GENOMIC DNA]</scope>
    <source>
        <strain evidence="5">QX1410_ONT</strain>
        <tissue evidence="5">Whole-organism</tissue>
    </source>
</reference>
<dbReference type="InterPro" id="IPR051152">
    <property type="entry name" value="C.elegans_Orphan_NR"/>
</dbReference>
<evidence type="ECO:0000256" key="3">
    <source>
        <dbReference type="ARBA" id="ARBA00023170"/>
    </source>
</evidence>
<evidence type="ECO:0000256" key="2">
    <source>
        <dbReference type="ARBA" id="ARBA00023163"/>
    </source>
</evidence>
<dbReference type="AlphaFoldDB" id="A0AAE9A118"/>
<dbReference type="PROSITE" id="PS51843">
    <property type="entry name" value="NR_LBD"/>
    <property type="match status" value="1"/>
</dbReference>
<dbReference type="InterPro" id="IPR000536">
    <property type="entry name" value="Nucl_hrmn_rcpt_lig-bd"/>
</dbReference>
<dbReference type="SUPFAM" id="SSF48508">
    <property type="entry name" value="Nuclear receptor ligand-binding domain"/>
    <property type="match status" value="1"/>
</dbReference>
<accession>A0AAE9A118</accession>
<proteinExistence type="predicted"/>
<dbReference type="PANTHER" id="PTHR45680">
    <property type="entry name" value="NUCLEAR HORMONE RECEPTOR FAMILY"/>
    <property type="match status" value="1"/>
</dbReference>
<dbReference type="InterPro" id="IPR035500">
    <property type="entry name" value="NHR-like_dom_sf"/>
</dbReference>
<keyword evidence="1" id="KW-0805">Transcription regulation</keyword>
<dbReference type="PANTHER" id="PTHR45680:SF21">
    <property type="entry name" value="NUCLEAR HORMONE RECEPTOR FAMILY"/>
    <property type="match status" value="1"/>
</dbReference>